<feature type="signal peptide" evidence="1">
    <location>
        <begin position="1"/>
        <end position="26"/>
    </location>
</feature>
<evidence type="ECO:0000313" key="2">
    <source>
        <dbReference type="EMBL" id="SFS21092.1"/>
    </source>
</evidence>
<dbReference type="EMBL" id="FOZL01000002">
    <property type="protein sequence ID" value="SFS21092.1"/>
    <property type="molecule type" value="Genomic_DNA"/>
</dbReference>
<dbReference type="InterPro" id="IPR008972">
    <property type="entry name" value="Cupredoxin"/>
</dbReference>
<accession>A0A1I6MZG2</accession>
<dbReference type="SUPFAM" id="SSF49452">
    <property type="entry name" value="Starch-binding domain-like"/>
    <property type="match status" value="1"/>
</dbReference>
<dbReference type="InterPro" id="IPR013784">
    <property type="entry name" value="Carb-bd-like_fold"/>
</dbReference>
<gene>
    <name evidence="2" type="ORF">SAMN05421771_4036</name>
</gene>
<evidence type="ECO:0000313" key="3">
    <source>
        <dbReference type="Proteomes" id="UP000199024"/>
    </source>
</evidence>
<dbReference type="GO" id="GO:0030246">
    <property type="term" value="F:carbohydrate binding"/>
    <property type="evidence" value="ECO:0007669"/>
    <property type="project" value="InterPro"/>
</dbReference>
<dbReference type="STRING" id="474950.SAMN05421771_4036"/>
<dbReference type="Pfam" id="PF13620">
    <property type="entry name" value="CarboxypepD_reg"/>
    <property type="match status" value="1"/>
</dbReference>
<reference evidence="2 3" key="1">
    <citation type="submission" date="2016-10" db="EMBL/GenBank/DDBJ databases">
        <authorList>
            <person name="de Groot N.N."/>
        </authorList>
    </citation>
    <scope>NUCLEOTIDE SEQUENCE [LARGE SCALE GENOMIC DNA]</scope>
    <source>
        <strain evidence="2 3">DSM 21001</strain>
    </source>
</reference>
<evidence type="ECO:0000256" key="1">
    <source>
        <dbReference type="SAM" id="SignalP"/>
    </source>
</evidence>
<keyword evidence="2" id="KW-0121">Carboxypeptidase</keyword>
<keyword evidence="2" id="KW-0645">Protease</keyword>
<dbReference type="SUPFAM" id="SSF49503">
    <property type="entry name" value="Cupredoxins"/>
    <property type="match status" value="1"/>
</dbReference>
<keyword evidence="3" id="KW-1185">Reference proteome</keyword>
<sequence length="261" mass="27948">MVAMRTHTLLALSLVLVMVGGCTRKAQEPASTAKVVPAPNYFKVDPATAASVTGTIHFTGKRPAAGAAIDMSNEPACVEAYHGKAHDESLMVGSKGQLANAFVYVKSGLEGKAFAVPSAPIVIDQSGCWFHPRVMGIQVGQVLQVVNSDPVTHNIHPMAEVNREWNHSQGAGDPPLARKFVKPEIMIPVKCNIHSWMHAWIGVVDSPYFAVSDEDGSFTISNLPPGTYTLAVWQEKLGTQEQTVTVGAQAKATANFTFKGR</sequence>
<dbReference type="PROSITE" id="PS51257">
    <property type="entry name" value="PROKAR_LIPOPROTEIN"/>
    <property type="match status" value="1"/>
</dbReference>
<feature type="chain" id="PRO_5011436596" evidence="1">
    <location>
        <begin position="27"/>
        <end position="261"/>
    </location>
</feature>
<dbReference type="AlphaFoldDB" id="A0A1I6MZG2"/>
<dbReference type="Proteomes" id="UP000199024">
    <property type="component" value="Unassembled WGS sequence"/>
</dbReference>
<keyword evidence="1" id="KW-0732">Signal</keyword>
<protein>
    <submittedName>
        <fullName evidence="2">Carboxypeptidase regulatory-like domain-containing protein</fullName>
    </submittedName>
</protein>
<organism evidence="2 3">
    <name type="scientific">Granulicella pectinivorans</name>
    <dbReference type="NCBI Taxonomy" id="474950"/>
    <lineage>
        <taxon>Bacteria</taxon>
        <taxon>Pseudomonadati</taxon>
        <taxon>Acidobacteriota</taxon>
        <taxon>Terriglobia</taxon>
        <taxon>Terriglobales</taxon>
        <taxon>Acidobacteriaceae</taxon>
        <taxon>Granulicella</taxon>
    </lineage>
</organism>
<dbReference type="Gene3D" id="2.60.40.1120">
    <property type="entry name" value="Carboxypeptidase-like, regulatory domain"/>
    <property type="match status" value="1"/>
</dbReference>
<proteinExistence type="predicted"/>
<dbReference type="Gene3D" id="2.60.40.420">
    <property type="entry name" value="Cupredoxins - blue copper proteins"/>
    <property type="match status" value="1"/>
</dbReference>
<name>A0A1I6MZG2_9BACT</name>
<dbReference type="GO" id="GO:0004180">
    <property type="term" value="F:carboxypeptidase activity"/>
    <property type="evidence" value="ECO:0007669"/>
    <property type="project" value="UniProtKB-KW"/>
</dbReference>
<keyword evidence="2" id="KW-0378">Hydrolase</keyword>